<dbReference type="GO" id="GO:0004190">
    <property type="term" value="F:aspartic-type endopeptidase activity"/>
    <property type="evidence" value="ECO:0007669"/>
    <property type="project" value="InterPro"/>
</dbReference>
<proteinExistence type="predicted"/>
<dbReference type="InterPro" id="IPR021109">
    <property type="entry name" value="Peptidase_aspartic_dom_sf"/>
</dbReference>
<dbReference type="GO" id="GO:0006508">
    <property type="term" value="P:proteolysis"/>
    <property type="evidence" value="ECO:0007669"/>
    <property type="project" value="InterPro"/>
</dbReference>
<dbReference type="InterPro" id="IPR034122">
    <property type="entry name" value="Retropepsin-like_bacterial"/>
</dbReference>
<dbReference type="KEGG" id="nall:PP769_14065"/>
<protein>
    <submittedName>
        <fullName evidence="2">Retropepsin-like aspartic protease</fullName>
    </submittedName>
</protein>
<dbReference type="Gene3D" id="2.40.70.10">
    <property type="entry name" value="Acid Proteases"/>
    <property type="match status" value="1"/>
</dbReference>
<feature type="region of interest" description="Disordered" evidence="1">
    <location>
        <begin position="43"/>
        <end position="74"/>
    </location>
</feature>
<dbReference type="CDD" id="cd05483">
    <property type="entry name" value="retropepsin_like_bacteria"/>
    <property type="match status" value="1"/>
</dbReference>
<evidence type="ECO:0000313" key="2">
    <source>
        <dbReference type="EMBL" id="WNM57094.1"/>
    </source>
</evidence>
<name>A0AA96GE76_9BACT</name>
<keyword evidence="3" id="KW-1185">Reference proteome</keyword>
<sequence length="224" mass="23978">MVYTALLVSPGHSATYDCFDESRTRVLTDNPAQLFNCTLLPSQSPSLSNQASSTTATLQATPKSVPEQAPPDTQISTQISSLNEEEQDRPVNQEITIPLTKSGGSFVVPVMLNQERLAQLIVDTGASMTVLSTQVAIDLGILGTTDNELLTVNTAGGSVQVNMNYLSSITVGTARATNVAVALHDLPDIPEHIEGLLGMSFLKHFLVTLDAEHAQLILRPKQKP</sequence>
<organism evidence="2 3">
    <name type="scientific">Candidatus Nitrospira allomarina</name>
    <dbReference type="NCBI Taxonomy" id="3020900"/>
    <lineage>
        <taxon>Bacteria</taxon>
        <taxon>Pseudomonadati</taxon>
        <taxon>Nitrospirota</taxon>
        <taxon>Nitrospiria</taxon>
        <taxon>Nitrospirales</taxon>
        <taxon>Nitrospiraceae</taxon>
        <taxon>Nitrospira</taxon>
    </lineage>
</organism>
<dbReference type="RefSeq" id="WP_312641192.1">
    <property type="nucleotide sequence ID" value="NZ_CP116967.1"/>
</dbReference>
<dbReference type="Proteomes" id="UP001302719">
    <property type="component" value="Chromosome"/>
</dbReference>
<dbReference type="PROSITE" id="PS00141">
    <property type="entry name" value="ASP_PROTEASE"/>
    <property type="match status" value="1"/>
</dbReference>
<reference evidence="2 3" key="1">
    <citation type="submission" date="2023-01" db="EMBL/GenBank/DDBJ databases">
        <title>Cultivation and genomic characterization of new, ubiquitous marine nitrite-oxidizing bacteria from the Nitrospirales.</title>
        <authorList>
            <person name="Mueller A.J."/>
            <person name="Daebeler A."/>
            <person name="Herbold C.W."/>
            <person name="Kirkegaard R.H."/>
            <person name="Daims H."/>
        </authorList>
    </citation>
    <scope>NUCLEOTIDE SEQUENCE [LARGE SCALE GENOMIC DNA]</scope>
    <source>
        <strain evidence="2 3">VA</strain>
    </source>
</reference>
<feature type="compositionally biased region" description="Low complexity" evidence="1">
    <location>
        <begin position="43"/>
        <end position="61"/>
    </location>
</feature>
<dbReference type="EMBL" id="CP116967">
    <property type="protein sequence ID" value="WNM57094.1"/>
    <property type="molecule type" value="Genomic_DNA"/>
</dbReference>
<dbReference type="SUPFAM" id="SSF50630">
    <property type="entry name" value="Acid proteases"/>
    <property type="match status" value="1"/>
</dbReference>
<evidence type="ECO:0000313" key="3">
    <source>
        <dbReference type="Proteomes" id="UP001302719"/>
    </source>
</evidence>
<evidence type="ECO:0000256" key="1">
    <source>
        <dbReference type="SAM" id="MobiDB-lite"/>
    </source>
</evidence>
<accession>A0AA96GE76</accession>
<dbReference type="Pfam" id="PF13975">
    <property type="entry name" value="gag-asp_proteas"/>
    <property type="match status" value="1"/>
</dbReference>
<dbReference type="AlphaFoldDB" id="A0AA96GE76"/>
<gene>
    <name evidence="2" type="ORF">PP769_14065</name>
</gene>
<dbReference type="InterPro" id="IPR001969">
    <property type="entry name" value="Aspartic_peptidase_AS"/>
</dbReference>